<dbReference type="PANTHER" id="PTHR43308">
    <property type="entry name" value="OUTER MEMBRANE PROTEIN ALPHA-RELATED"/>
    <property type="match status" value="1"/>
</dbReference>
<organism evidence="8 9">
    <name type="scientific">Paenibacillus campinasensis</name>
    <dbReference type="NCBI Taxonomy" id="66347"/>
    <lineage>
        <taxon>Bacteria</taxon>
        <taxon>Bacillati</taxon>
        <taxon>Bacillota</taxon>
        <taxon>Bacilli</taxon>
        <taxon>Bacillales</taxon>
        <taxon>Paenibacillaceae</taxon>
        <taxon>Paenibacillus</taxon>
    </lineage>
</organism>
<feature type="domain" description="SLH" evidence="7">
    <location>
        <begin position="876"/>
        <end position="934"/>
    </location>
</feature>
<protein>
    <recommendedName>
        <fullName evidence="7">SLH domain-containing protein</fullName>
    </recommendedName>
</protein>
<dbReference type="GO" id="GO:0030245">
    <property type="term" value="P:cellulose catabolic process"/>
    <property type="evidence" value="ECO:0007669"/>
    <property type="project" value="UniProtKB-KW"/>
</dbReference>
<feature type="domain" description="SLH" evidence="7">
    <location>
        <begin position="812"/>
        <end position="875"/>
    </location>
</feature>
<comment type="caution">
    <text evidence="8">The sequence shown here is derived from an EMBL/GenBank/DDBJ whole genome shotgun (WGS) entry which is preliminary data.</text>
</comment>
<evidence type="ECO:0000259" key="7">
    <source>
        <dbReference type="PROSITE" id="PS51272"/>
    </source>
</evidence>
<feature type="compositionally biased region" description="Gly residues" evidence="5">
    <location>
        <begin position="637"/>
        <end position="655"/>
    </location>
</feature>
<evidence type="ECO:0000256" key="6">
    <source>
        <dbReference type="SAM" id="SignalP"/>
    </source>
</evidence>
<dbReference type="InterPro" id="IPR005102">
    <property type="entry name" value="Carbo-bd_X2"/>
</dbReference>
<dbReference type="InterPro" id="IPR013783">
    <property type="entry name" value="Ig-like_fold"/>
</dbReference>
<keyword evidence="2" id="KW-0136">Cellulose degradation</keyword>
<feature type="chain" id="PRO_5032337106" description="SLH domain-containing protein" evidence="6">
    <location>
        <begin position="34"/>
        <end position="991"/>
    </location>
</feature>
<reference evidence="8 9" key="1">
    <citation type="submission" date="2017-07" db="EMBL/GenBank/DDBJ databases">
        <title>Isolation and whole genome analysis of endospore-forming bacteria from heroin.</title>
        <authorList>
            <person name="Kalinowski J."/>
            <person name="Ahrens B."/>
            <person name="Al-Dilaimi A."/>
            <person name="Winkler A."/>
            <person name="Wibberg D."/>
            <person name="Schleenbecker U."/>
            <person name="Ruckert C."/>
            <person name="Wolfel R."/>
            <person name="Grass G."/>
        </authorList>
    </citation>
    <scope>NUCLEOTIDE SEQUENCE [LARGE SCALE GENOMIC DNA]</scope>
    <source>
        <strain evidence="8 9">7537-G1</strain>
    </source>
</reference>
<dbReference type="InterPro" id="IPR001119">
    <property type="entry name" value="SLH_dom"/>
</dbReference>
<name>A0A268EVL1_9BACL</name>
<gene>
    <name evidence="8" type="ORF">CHH67_10670</name>
</gene>
<feature type="region of interest" description="Disordered" evidence="5">
    <location>
        <begin position="619"/>
        <end position="665"/>
    </location>
</feature>
<feature type="signal peptide" evidence="6">
    <location>
        <begin position="1"/>
        <end position="33"/>
    </location>
</feature>
<dbReference type="PANTHER" id="PTHR43308:SF5">
    <property type="entry name" value="S-LAYER PROTEIN _ PEPTIDOGLYCAN ENDO-BETA-N-ACETYLGLUCOSAMINIDASE"/>
    <property type="match status" value="1"/>
</dbReference>
<dbReference type="Gene3D" id="2.60.220.30">
    <property type="match status" value="1"/>
</dbReference>
<dbReference type="SUPFAM" id="SSF81296">
    <property type="entry name" value="E set domains"/>
    <property type="match status" value="1"/>
</dbReference>
<dbReference type="RefSeq" id="WP_095265164.1">
    <property type="nucleotide sequence ID" value="NZ_NPBY01000031.1"/>
</dbReference>
<evidence type="ECO:0000256" key="1">
    <source>
        <dbReference type="ARBA" id="ARBA00022729"/>
    </source>
</evidence>
<keyword evidence="4" id="KW-0624">Polysaccharide degradation</keyword>
<dbReference type="Pfam" id="PF03442">
    <property type="entry name" value="CBM_X2"/>
    <property type="match status" value="1"/>
</dbReference>
<dbReference type="Gene3D" id="2.60.40.10">
    <property type="entry name" value="Immunoglobulins"/>
    <property type="match status" value="1"/>
</dbReference>
<evidence type="ECO:0000256" key="5">
    <source>
        <dbReference type="SAM" id="MobiDB-lite"/>
    </source>
</evidence>
<dbReference type="PROSITE" id="PS51272">
    <property type="entry name" value="SLH"/>
    <property type="match status" value="3"/>
</dbReference>
<dbReference type="OrthoDB" id="2663432at2"/>
<keyword evidence="1 6" id="KW-0732">Signal</keyword>
<dbReference type="Proteomes" id="UP000215596">
    <property type="component" value="Unassembled WGS sequence"/>
</dbReference>
<dbReference type="InterPro" id="IPR014756">
    <property type="entry name" value="Ig_E-set"/>
</dbReference>
<dbReference type="Pfam" id="PF00395">
    <property type="entry name" value="SLH"/>
    <property type="match status" value="3"/>
</dbReference>
<sequence>MRLKNNSSKRMASFLILFLVCHIALFQPVGMSAAGSEFTQSSTPISLSSSTERTVDYIHNQDGFSYSGLIPAQPLGTEIEMTGYQDWPSGFTKDGYAFAGGVFDGQSIWMLPFNVDQVVKVDSVTGQMTGYNDWPANLDLGGSYGGFFVGSFKGGAFDGENIWMVPYNASQVVKVNKATGEMSGYENWPVGFTKGENAFSGGIYAGSSLWLIPASADRVIELNTETGEMTGYDAWPAGFMKNQYSFTGGVYDGRNIWLIPYNADRIVKLDTETGEMTDYDAWPAGFTKNPYAFAGGVYDGQNVWLVPLNALQVLKVNTLTGEMTSYDLPRDAWQGAGGSIFQGGVYDGQSIWLLPYSDGIGVVRIDKTTGEMATYKNWPSGFSKGLAAFNSGVFDGQNIWMIPYSADRIIKLFSLTYTIEEIQDQQMTPLTVGYEPGTPEIKTMTITRNGTGELTSLAVALSGADADAFEISQPAATALNHAAASTTFTIQAKDGLAPGTYTGLVTVSADHMEDVTFTITQVVAGVYDSVISPVMASFDKNVTSATYADITTEVTWKGNTLLAIENEGVALVPDIDYTLADNLVTIKKEYLAGLPLGATSLTFTFSAGEPQTLVITVSDSTPVIDDVPDNDGPNDGSNGGPSGGSNGGATGGTNDGRGSSMPPNTHLISKAGATISFQGGQIVIPEGAWNTSFYLTINRLRSTEVLALADTLSLTGKERFVSEVIELKKDQAGKFHKEVTLHLELTEDEDFVNREGMNVSLYGLDEANQEWVELNNVKVDEEKHSISGTVDHFTKFAAIASQEEEKEAPVPVPAVHLSDISGHWAEESIHRLVAMGAISGYPDGTFQPNQPVTRSEFVTILVRAFQLNLEDGLTASPPFEDVQAHWAIEAISAAYAHDIIQGYSNTSFGPEDRMTREQMAVMIGKLLGLEATTFNSIFVDQGAISDWANPRVMAVVQRGIMNGYSNQAFRPEAYATRAEVAAVILRALEIK</sequence>
<dbReference type="EMBL" id="NPBY01000031">
    <property type="protein sequence ID" value="PAD77160.1"/>
    <property type="molecule type" value="Genomic_DNA"/>
</dbReference>
<evidence type="ECO:0000313" key="8">
    <source>
        <dbReference type="EMBL" id="PAD77160.1"/>
    </source>
</evidence>
<dbReference type="AlphaFoldDB" id="A0A268EVL1"/>
<evidence type="ECO:0000313" key="9">
    <source>
        <dbReference type="Proteomes" id="UP000215596"/>
    </source>
</evidence>
<evidence type="ECO:0000256" key="4">
    <source>
        <dbReference type="ARBA" id="ARBA00023326"/>
    </source>
</evidence>
<feature type="domain" description="SLH" evidence="7">
    <location>
        <begin position="935"/>
        <end position="991"/>
    </location>
</feature>
<keyword evidence="3" id="KW-0119">Carbohydrate metabolism</keyword>
<evidence type="ECO:0000256" key="2">
    <source>
        <dbReference type="ARBA" id="ARBA00023001"/>
    </source>
</evidence>
<evidence type="ECO:0000256" key="3">
    <source>
        <dbReference type="ARBA" id="ARBA00023277"/>
    </source>
</evidence>
<accession>A0A268EVL1</accession>
<proteinExistence type="predicted"/>
<dbReference type="InterPro" id="IPR051465">
    <property type="entry name" value="Cell_Envelope_Struct_Comp"/>
</dbReference>